<dbReference type="WBParaSite" id="nRc.2.0.1.t36773-RA">
    <property type="protein sequence ID" value="nRc.2.0.1.t36773-RA"/>
    <property type="gene ID" value="nRc.2.0.1.g36773"/>
</dbReference>
<sequence length="74" mass="8915">HFKLFNNSLCPLSADCKSRKQPKEHNTLLKKKHKLSDKLEKENVEDVKQKYNQCLRDIKQYTYSQKGKYWITKT</sequence>
<dbReference type="Proteomes" id="UP000887565">
    <property type="component" value="Unplaced"/>
</dbReference>
<protein>
    <submittedName>
        <fullName evidence="2">Uncharacterized protein</fullName>
    </submittedName>
</protein>
<evidence type="ECO:0000313" key="2">
    <source>
        <dbReference type="WBParaSite" id="nRc.2.0.1.t36773-RA"/>
    </source>
</evidence>
<evidence type="ECO:0000313" key="1">
    <source>
        <dbReference type="Proteomes" id="UP000887565"/>
    </source>
</evidence>
<dbReference type="AlphaFoldDB" id="A0A915KDA0"/>
<accession>A0A915KDA0</accession>
<name>A0A915KDA0_ROMCU</name>
<proteinExistence type="predicted"/>
<keyword evidence="1" id="KW-1185">Reference proteome</keyword>
<organism evidence="1 2">
    <name type="scientific">Romanomermis culicivorax</name>
    <name type="common">Nematode worm</name>
    <dbReference type="NCBI Taxonomy" id="13658"/>
    <lineage>
        <taxon>Eukaryota</taxon>
        <taxon>Metazoa</taxon>
        <taxon>Ecdysozoa</taxon>
        <taxon>Nematoda</taxon>
        <taxon>Enoplea</taxon>
        <taxon>Dorylaimia</taxon>
        <taxon>Mermithida</taxon>
        <taxon>Mermithoidea</taxon>
        <taxon>Mermithidae</taxon>
        <taxon>Romanomermis</taxon>
    </lineage>
</organism>
<reference evidence="2" key="1">
    <citation type="submission" date="2022-11" db="UniProtKB">
        <authorList>
            <consortium name="WormBaseParasite"/>
        </authorList>
    </citation>
    <scope>IDENTIFICATION</scope>
</reference>